<evidence type="ECO:0000313" key="2">
    <source>
        <dbReference type="Proteomes" id="UP000499080"/>
    </source>
</evidence>
<evidence type="ECO:0000313" key="1">
    <source>
        <dbReference type="EMBL" id="GBN21367.1"/>
    </source>
</evidence>
<dbReference type="AlphaFoldDB" id="A0A4Y2M6U7"/>
<dbReference type="Proteomes" id="UP000499080">
    <property type="component" value="Unassembled WGS sequence"/>
</dbReference>
<dbReference type="EMBL" id="BGPR01121395">
    <property type="protein sequence ID" value="GBN21367.1"/>
    <property type="molecule type" value="Genomic_DNA"/>
</dbReference>
<gene>
    <name evidence="1" type="ORF">AVEN_208143_1</name>
</gene>
<reference evidence="1 2" key="1">
    <citation type="journal article" date="2019" name="Sci. Rep.">
        <title>Orb-weaving spider Araneus ventricosus genome elucidates the spidroin gene catalogue.</title>
        <authorList>
            <person name="Kono N."/>
            <person name="Nakamura H."/>
            <person name="Ohtoshi R."/>
            <person name="Moran D.A.P."/>
            <person name="Shinohara A."/>
            <person name="Yoshida Y."/>
            <person name="Fujiwara M."/>
            <person name="Mori M."/>
            <person name="Tomita M."/>
            <person name="Arakawa K."/>
        </authorList>
    </citation>
    <scope>NUCLEOTIDE SEQUENCE [LARGE SCALE GENOMIC DNA]</scope>
</reference>
<protein>
    <recommendedName>
        <fullName evidence="3">HAT C-terminal dimerisation domain-containing protein</fullName>
    </recommendedName>
</protein>
<proteinExistence type="predicted"/>
<accession>A0A4Y2M6U7</accession>
<evidence type="ECO:0008006" key="3">
    <source>
        <dbReference type="Google" id="ProtNLM"/>
    </source>
</evidence>
<organism evidence="1 2">
    <name type="scientific">Araneus ventricosus</name>
    <name type="common">Orbweaver spider</name>
    <name type="synonym">Epeira ventricosa</name>
    <dbReference type="NCBI Taxonomy" id="182803"/>
    <lineage>
        <taxon>Eukaryota</taxon>
        <taxon>Metazoa</taxon>
        <taxon>Ecdysozoa</taxon>
        <taxon>Arthropoda</taxon>
        <taxon>Chelicerata</taxon>
        <taxon>Arachnida</taxon>
        <taxon>Araneae</taxon>
        <taxon>Araneomorphae</taxon>
        <taxon>Entelegynae</taxon>
        <taxon>Araneoidea</taxon>
        <taxon>Araneidae</taxon>
        <taxon>Araneus</taxon>
    </lineage>
</organism>
<dbReference type="OrthoDB" id="8065135at2759"/>
<sequence>MEDKRLKPFADTKYIDQKSCPTKLCKYAFAIRAHNANAGRIFSLTSTQWSDERNKLSAETTEAILICRYNFKMSFAQFNNYMKEENDIIKKVKSTLKYDWAKKD</sequence>
<comment type="caution">
    <text evidence="1">The sequence shown here is derived from an EMBL/GenBank/DDBJ whole genome shotgun (WGS) entry which is preliminary data.</text>
</comment>
<keyword evidence="2" id="KW-1185">Reference proteome</keyword>
<name>A0A4Y2M6U7_ARAVE</name>